<comment type="caution">
    <text evidence="7">The sequence shown here is derived from an EMBL/GenBank/DDBJ whole genome shotgun (WGS) entry which is preliminary data.</text>
</comment>
<sequence>MNVPAIPTPTLSSSSKPITSSGRNRFLSVFRDASISQAYFRSDEAQLSVTNDDYKDADWREIYDKVERRDAVMMKDYDSEIDTQLVFAGLFSAVLTAFIVDVYQDLNVDYPQDSTIILRQILAQLEGQIPVGNASPPHRVVVYKPPAQSPVRAVQHIRQTMVTRLRQMDRGSAQQLAAGPHLARLLLGQHIFAALGVLLQIAQVLFVIGLVAYLWTLNFVVSSVLSFFALLMVVLSALVIVLPLFYEACPYIFPLADVLLKSRECDWRERDVPIAKRHLHLDDTQTPLAHAIAQTALLLDVPPKRLKLAISSYIPSSRVNIASSWISSSTVNTASSYPPTSTVNLALTLVQDRVQELSAESTALLSSLVTSRTILAKKFDRDDVQSLLGLWWITFQHMTRPPLTIFYAIRYLEGCLKDGQSSDLGKEYAELLVTCLVPQCLRLSKLSKEQVANKALADQPSELSCLAENLSLLSRRSGVKHDARSAEQVFKDELATELSPSYEPSVIALRNQAARLCSDLRAYHTSFLCTRYHGYKPPNTDEPGRLRFSHDSKRLFVGTDEMAAWVLNPEGQLSSVIPAASLPRGVSFNYANFTRDGQRVYWGSREGPLFLIEMATGGGSVELERGAHGRHSRIVAVSHDDKCVLIASESSSAALCDATTGKIIMTFEGHSERICRAAFASVLRPTKQISDGTVSVVPDQLREQPIGRPHLATSSFDNTVRVWDVDTGDCIVIFADLGSGVNGVSWSPNATLLAISCGKAVRVYEAATHETVCVLEGHKELVSNLAFSPNGVLLASASNDHTVRIWSIAKKTCIAVLTGPTDDVNAVEFSPDGLFIAAAADDGVWIWDVNPDSIYRTADTQRAVGAPVGKKQKNKIENVAVTGDATTSTSTKSQ</sequence>
<feature type="repeat" description="WD" evidence="3">
    <location>
        <begin position="817"/>
        <end position="857"/>
    </location>
</feature>
<feature type="compositionally biased region" description="Low complexity" evidence="4">
    <location>
        <begin position="8"/>
        <end position="21"/>
    </location>
</feature>
<feature type="transmembrane region" description="Helical" evidence="5">
    <location>
        <begin position="191"/>
        <end position="215"/>
    </location>
</feature>
<dbReference type="SUPFAM" id="SSF50998">
    <property type="entry name" value="Quinoprotein alcohol dehydrogenase-like"/>
    <property type="match status" value="1"/>
</dbReference>
<keyword evidence="1 3" id="KW-0853">WD repeat</keyword>
<name>A0AAD7F1K6_9AGAR</name>
<dbReference type="InterPro" id="IPR001680">
    <property type="entry name" value="WD40_rpt"/>
</dbReference>
<dbReference type="Pfam" id="PF00400">
    <property type="entry name" value="WD40"/>
    <property type="match status" value="3"/>
</dbReference>
<dbReference type="InterPro" id="IPR019775">
    <property type="entry name" value="WD40_repeat_CS"/>
</dbReference>
<gene>
    <name evidence="7" type="ORF">DFH08DRAFT_1016641</name>
</gene>
<evidence type="ECO:0000313" key="7">
    <source>
        <dbReference type="EMBL" id="KAJ7364341.1"/>
    </source>
</evidence>
<accession>A0AAD7F1K6</accession>
<feature type="repeat" description="WD" evidence="3">
    <location>
        <begin position="775"/>
        <end position="816"/>
    </location>
</feature>
<dbReference type="EMBL" id="JARIHO010000003">
    <property type="protein sequence ID" value="KAJ7364341.1"/>
    <property type="molecule type" value="Genomic_DNA"/>
</dbReference>
<dbReference type="Pfam" id="PF20153">
    <property type="entry name" value="DUF6535"/>
    <property type="match status" value="1"/>
</dbReference>
<dbReference type="PRINTS" id="PR00320">
    <property type="entry name" value="GPROTEINBRPT"/>
</dbReference>
<dbReference type="InterPro" id="IPR011047">
    <property type="entry name" value="Quinoprotein_ADH-like_sf"/>
</dbReference>
<feature type="transmembrane region" description="Helical" evidence="5">
    <location>
        <begin position="227"/>
        <end position="246"/>
    </location>
</feature>
<dbReference type="InterPro" id="IPR020472">
    <property type="entry name" value="WD40_PAC1"/>
</dbReference>
<reference evidence="7" key="1">
    <citation type="submission" date="2023-03" db="EMBL/GenBank/DDBJ databases">
        <title>Massive genome expansion in bonnet fungi (Mycena s.s.) driven by repeated elements and novel gene families across ecological guilds.</title>
        <authorList>
            <consortium name="Lawrence Berkeley National Laboratory"/>
            <person name="Harder C.B."/>
            <person name="Miyauchi S."/>
            <person name="Viragh M."/>
            <person name="Kuo A."/>
            <person name="Thoen E."/>
            <person name="Andreopoulos B."/>
            <person name="Lu D."/>
            <person name="Skrede I."/>
            <person name="Drula E."/>
            <person name="Henrissat B."/>
            <person name="Morin E."/>
            <person name="Kohler A."/>
            <person name="Barry K."/>
            <person name="LaButti K."/>
            <person name="Morin E."/>
            <person name="Salamov A."/>
            <person name="Lipzen A."/>
            <person name="Mereny Z."/>
            <person name="Hegedus B."/>
            <person name="Baldrian P."/>
            <person name="Stursova M."/>
            <person name="Weitz H."/>
            <person name="Taylor A."/>
            <person name="Grigoriev I.V."/>
            <person name="Nagy L.G."/>
            <person name="Martin F."/>
            <person name="Kauserud H."/>
        </authorList>
    </citation>
    <scope>NUCLEOTIDE SEQUENCE</scope>
    <source>
        <strain evidence="7">CBHHK002</strain>
    </source>
</reference>
<keyword evidence="5" id="KW-1133">Transmembrane helix</keyword>
<organism evidence="7 8">
    <name type="scientific">Mycena albidolilacea</name>
    <dbReference type="NCBI Taxonomy" id="1033008"/>
    <lineage>
        <taxon>Eukaryota</taxon>
        <taxon>Fungi</taxon>
        <taxon>Dikarya</taxon>
        <taxon>Basidiomycota</taxon>
        <taxon>Agaricomycotina</taxon>
        <taxon>Agaricomycetes</taxon>
        <taxon>Agaricomycetidae</taxon>
        <taxon>Agaricales</taxon>
        <taxon>Marasmiineae</taxon>
        <taxon>Mycenaceae</taxon>
        <taxon>Mycena</taxon>
    </lineage>
</organism>
<evidence type="ECO:0000256" key="2">
    <source>
        <dbReference type="ARBA" id="ARBA00022737"/>
    </source>
</evidence>
<keyword evidence="5" id="KW-0812">Transmembrane</keyword>
<dbReference type="InterPro" id="IPR045338">
    <property type="entry name" value="DUF6535"/>
</dbReference>
<protein>
    <submittedName>
        <fullName evidence="7">Quinon protein alcohol dehydrogenase-like superfamily</fullName>
    </submittedName>
</protein>
<dbReference type="CDD" id="cd00200">
    <property type="entry name" value="WD40"/>
    <property type="match status" value="1"/>
</dbReference>
<dbReference type="AlphaFoldDB" id="A0AAD7F1K6"/>
<evidence type="ECO:0000256" key="3">
    <source>
        <dbReference type="PROSITE-ProRule" id="PRU00221"/>
    </source>
</evidence>
<feature type="repeat" description="WD" evidence="3">
    <location>
        <begin position="711"/>
        <end position="733"/>
    </location>
</feature>
<keyword evidence="2" id="KW-0677">Repeat</keyword>
<keyword evidence="8" id="KW-1185">Reference proteome</keyword>
<evidence type="ECO:0000256" key="5">
    <source>
        <dbReference type="SAM" id="Phobius"/>
    </source>
</evidence>
<dbReference type="PANTHER" id="PTHR19879">
    <property type="entry name" value="TRANSCRIPTION INITIATION FACTOR TFIID"/>
    <property type="match status" value="1"/>
</dbReference>
<evidence type="ECO:0000259" key="6">
    <source>
        <dbReference type="Pfam" id="PF20153"/>
    </source>
</evidence>
<dbReference type="PROSITE" id="PS50294">
    <property type="entry name" value="WD_REPEATS_REGION"/>
    <property type="match status" value="2"/>
</dbReference>
<dbReference type="Proteomes" id="UP001218218">
    <property type="component" value="Unassembled WGS sequence"/>
</dbReference>
<evidence type="ECO:0000256" key="1">
    <source>
        <dbReference type="ARBA" id="ARBA00022574"/>
    </source>
</evidence>
<keyword evidence="5" id="KW-0472">Membrane</keyword>
<proteinExistence type="predicted"/>
<evidence type="ECO:0000313" key="8">
    <source>
        <dbReference type="Proteomes" id="UP001218218"/>
    </source>
</evidence>
<dbReference type="PANTHER" id="PTHR19879:SF9">
    <property type="entry name" value="TRANSCRIPTION INITIATION FACTOR TFIID SUBUNIT 5"/>
    <property type="match status" value="1"/>
</dbReference>
<dbReference type="PROSITE" id="PS00678">
    <property type="entry name" value="WD_REPEATS_1"/>
    <property type="match status" value="1"/>
</dbReference>
<dbReference type="Gene3D" id="2.130.10.10">
    <property type="entry name" value="YVTN repeat-like/Quinoprotein amine dehydrogenase"/>
    <property type="match status" value="2"/>
</dbReference>
<dbReference type="PROSITE" id="PS50082">
    <property type="entry name" value="WD_REPEATS_2"/>
    <property type="match status" value="3"/>
</dbReference>
<dbReference type="SMART" id="SM00320">
    <property type="entry name" value="WD40"/>
    <property type="match status" value="5"/>
</dbReference>
<evidence type="ECO:0000256" key="4">
    <source>
        <dbReference type="SAM" id="MobiDB-lite"/>
    </source>
</evidence>
<feature type="region of interest" description="Disordered" evidence="4">
    <location>
        <begin position="1"/>
        <end position="21"/>
    </location>
</feature>
<feature type="domain" description="DUF6535" evidence="6">
    <location>
        <begin position="59"/>
        <end position="140"/>
    </location>
</feature>
<dbReference type="InterPro" id="IPR015943">
    <property type="entry name" value="WD40/YVTN_repeat-like_dom_sf"/>
</dbReference>